<evidence type="ECO:0000313" key="2">
    <source>
        <dbReference type="EMBL" id="EGE48054.1"/>
    </source>
</evidence>
<accession>F1YT30</accession>
<keyword evidence="2" id="KW-0540">Nuclease</keyword>
<evidence type="ECO:0000313" key="3">
    <source>
        <dbReference type="Proteomes" id="UP000018454"/>
    </source>
</evidence>
<dbReference type="Pfam" id="PF01223">
    <property type="entry name" value="Endonuclease_NS"/>
    <property type="match status" value="1"/>
</dbReference>
<dbReference type="SUPFAM" id="SSF54060">
    <property type="entry name" value="His-Me finger endonucleases"/>
    <property type="match status" value="1"/>
</dbReference>
<proteinExistence type="predicted"/>
<dbReference type="GO" id="GO:0003676">
    <property type="term" value="F:nucleic acid binding"/>
    <property type="evidence" value="ECO:0007669"/>
    <property type="project" value="InterPro"/>
</dbReference>
<dbReference type="AlphaFoldDB" id="F1YT30"/>
<dbReference type="GO" id="GO:0004519">
    <property type="term" value="F:endonuclease activity"/>
    <property type="evidence" value="ECO:0007669"/>
    <property type="project" value="UniProtKB-KW"/>
</dbReference>
<organism evidence="2 3">
    <name type="scientific">Acetobacter pomorum DM001</name>
    <dbReference type="NCBI Taxonomy" id="945681"/>
    <lineage>
        <taxon>Bacteria</taxon>
        <taxon>Pseudomonadati</taxon>
        <taxon>Pseudomonadota</taxon>
        <taxon>Alphaproteobacteria</taxon>
        <taxon>Acetobacterales</taxon>
        <taxon>Acetobacteraceae</taxon>
        <taxon>Acetobacter</taxon>
    </lineage>
</organism>
<dbReference type="Gene3D" id="3.40.570.10">
    <property type="entry name" value="Extracellular Endonuclease, subunit A"/>
    <property type="match status" value="1"/>
</dbReference>
<keyword evidence="2" id="KW-0378">Hydrolase</keyword>
<protein>
    <submittedName>
        <fullName evidence="2">Endonuclease</fullName>
    </submittedName>
</protein>
<dbReference type="GO" id="GO:0016787">
    <property type="term" value="F:hydrolase activity"/>
    <property type="evidence" value="ECO:0007669"/>
    <property type="project" value="InterPro"/>
</dbReference>
<dbReference type="Proteomes" id="UP000018454">
    <property type="component" value="Unassembled WGS sequence"/>
</dbReference>
<dbReference type="InterPro" id="IPR044929">
    <property type="entry name" value="DNA/RNA_non-sp_Endonuclease_sf"/>
</dbReference>
<feature type="domain" description="DNA/RNA non-specific endonuclease/pyrophosphatase/phosphodiesterase" evidence="1">
    <location>
        <begin position="4"/>
        <end position="79"/>
    </location>
</feature>
<dbReference type="EMBL" id="AEUP01000023">
    <property type="protein sequence ID" value="EGE48054.1"/>
    <property type="molecule type" value="Genomic_DNA"/>
</dbReference>
<reference evidence="2 3" key="1">
    <citation type="journal article" date="2011" name="Science">
        <title>Drosophila microbiome modulates host developmental and metabolic homeostasis via insulin signaling.</title>
        <authorList>
            <person name="Shin S.C."/>
            <person name="Kim S.H."/>
            <person name="You H."/>
            <person name="Kim B."/>
            <person name="Kim A.C."/>
            <person name="Lee K.A."/>
            <person name="Yoon J.H."/>
            <person name="Ryu J.H."/>
            <person name="Lee W.J."/>
        </authorList>
    </citation>
    <scope>NUCLEOTIDE SEQUENCE [LARGE SCALE GENOMIC DNA]</scope>
    <source>
        <strain evidence="2 3">DM001</strain>
    </source>
</reference>
<gene>
    <name evidence="2" type="ORF">APO_1089</name>
</gene>
<comment type="caution">
    <text evidence="2">The sequence shown here is derived from an EMBL/GenBank/DDBJ whole genome shotgun (WGS) entry which is preliminary data.</text>
</comment>
<keyword evidence="2" id="KW-0255">Endonuclease</keyword>
<sequence length="92" mass="10263">MMRELYVVTGPAFHLRPIQTMGHDRVFVPSSTWKAVYSPSKNKASAYVCKNAQQHPHCTQITVATLIRNVGIDPFPAVSAQVKAQAWKLPFP</sequence>
<name>F1YT30_9PROT</name>
<dbReference type="GO" id="GO:0046872">
    <property type="term" value="F:metal ion binding"/>
    <property type="evidence" value="ECO:0007669"/>
    <property type="project" value="InterPro"/>
</dbReference>
<dbReference type="InterPro" id="IPR001604">
    <property type="entry name" value="Endo_G_ENPP1-like_dom"/>
</dbReference>
<dbReference type="RefSeq" id="WP_006116146.1">
    <property type="nucleotide sequence ID" value="NZ_AEUP01000023.1"/>
</dbReference>
<dbReference type="InterPro" id="IPR044925">
    <property type="entry name" value="His-Me_finger_sf"/>
</dbReference>
<evidence type="ECO:0000259" key="1">
    <source>
        <dbReference type="Pfam" id="PF01223"/>
    </source>
</evidence>